<gene>
    <name evidence="2" type="ORF">EI684_13915</name>
</gene>
<dbReference type="Proteomes" id="UP000280307">
    <property type="component" value="Unassembled WGS sequence"/>
</dbReference>
<dbReference type="AlphaFoldDB" id="A0A426TWT7"/>
<keyword evidence="2" id="KW-0378">Hydrolase</keyword>
<dbReference type="CDD" id="cd07715">
    <property type="entry name" value="TaR3-like_MBL-fold"/>
    <property type="match status" value="1"/>
</dbReference>
<proteinExistence type="predicted"/>
<dbReference type="InterPro" id="IPR036866">
    <property type="entry name" value="RibonucZ/Hydroxyglut_hydro"/>
</dbReference>
<feature type="domain" description="Metallo-beta-lactamase" evidence="1">
    <location>
        <begin position="25"/>
        <end position="211"/>
    </location>
</feature>
<dbReference type="PANTHER" id="PTHR42663:SF4">
    <property type="entry name" value="SLL1036 PROTEIN"/>
    <property type="match status" value="1"/>
</dbReference>
<reference evidence="2 3" key="1">
    <citation type="submission" date="2018-12" db="EMBL/GenBank/DDBJ databases">
        <title>Genome Sequence of Candidatus Viridilinea halotolerans isolated from saline sulfide-rich spring.</title>
        <authorList>
            <person name="Grouzdev D.S."/>
            <person name="Burganskaya E.I."/>
            <person name="Krutkina M.S."/>
            <person name="Sukhacheva M.V."/>
            <person name="Gorlenko V.M."/>
        </authorList>
    </citation>
    <scope>NUCLEOTIDE SEQUENCE [LARGE SCALE GENOMIC DNA]</scope>
    <source>
        <strain evidence="2">Chok-6</strain>
    </source>
</reference>
<dbReference type="GO" id="GO:0016787">
    <property type="term" value="F:hydrolase activity"/>
    <property type="evidence" value="ECO:0007669"/>
    <property type="project" value="UniProtKB-KW"/>
</dbReference>
<dbReference type="Pfam" id="PF12706">
    <property type="entry name" value="Lactamase_B_2"/>
    <property type="match status" value="1"/>
</dbReference>
<dbReference type="EMBL" id="RSAS01000557">
    <property type="protein sequence ID" value="RRR70082.1"/>
    <property type="molecule type" value="Genomic_DNA"/>
</dbReference>
<comment type="caution">
    <text evidence="2">The sequence shown here is derived from an EMBL/GenBank/DDBJ whole genome shotgun (WGS) entry which is preliminary data.</text>
</comment>
<dbReference type="Gene3D" id="3.60.15.10">
    <property type="entry name" value="Ribonuclease Z/Hydroxyacylglutathione hydrolase-like"/>
    <property type="match status" value="1"/>
</dbReference>
<name>A0A426TWT7_9CHLR</name>
<accession>A0A426TWT7</accession>
<sequence>MIVRIWGTRGSYPVARADVLRYGGNTTCVEVRAGGRCIVLDAGTGMRLLGTALESEPQPPQAIDLLITHTHWDHIIGFPFFAPLTRRNCEIQVYGLRRTQSSLRTTIANALSDPLLPMDLEDLSARLHFHEIHEGLGFELGTVRVTAARANHPYRALAYRLETDEGILTFIPDTGPFHTVLFGDERIVWNGSPQPNSAAELQTLASMRAGIVEIARNADWMLFDAQFTDDQYARFPHWGHSTANQAREIAEEAGVGELLLFHHDPHRSDDELDRIVAEQQALARPGLVVRAAHEGLELRRGSYIP</sequence>
<evidence type="ECO:0000259" key="1">
    <source>
        <dbReference type="SMART" id="SM00849"/>
    </source>
</evidence>
<evidence type="ECO:0000313" key="2">
    <source>
        <dbReference type="EMBL" id="RRR70082.1"/>
    </source>
</evidence>
<organism evidence="2 3">
    <name type="scientific">Candidatus Viridilinea halotolerans</name>
    <dbReference type="NCBI Taxonomy" id="2491704"/>
    <lineage>
        <taxon>Bacteria</taxon>
        <taxon>Bacillati</taxon>
        <taxon>Chloroflexota</taxon>
        <taxon>Chloroflexia</taxon>
        <taxon>Chloroflexales</taxon>
        <taxon>Chloroflexineae</taxon>
        <taxon>Oscillochloridaceae</taxon>
        <taxon>Candidatus Viridilinea</taxon>
    </lineage>
</organism>
<dbReference type="PANTHER" id="PTHR42663">
    <property type="entry name" value="HYDROLASE C777.06C-RELATED-RELATED"/>
    <property type="match status" value="1"/>
</dbReference>
<evidence type="ECO:0000313" key="3">
    <source>
        <dbReference type="Proteomes" id="UP000280307"/>
    </source>
</evidence>
<dbReference type="InterPro" id="IPR001279">
    <property type="entry name" value="Metallo-B-lactamas"/>
</dbReference>
<dbReference type="SUPFAM" id="SSF56281">
    <property type="entry name" value="Metallo-hydrolase/oxidoreductase"/>
    <property type="match status" value="1"/>
</dbReference>
<dbReference type="SMART" id="SM00849">
    <property type="entry name" value="Lactamase_B"/>
    <property type="match status" value="1"/>
</dbReference>
<protein>
    <submittedName>
        <fullName evidence="2">MBL fold metallo-hydrolase</fullName>
    </submittedName>
</protein>